<evidence type="ECO:0000256" key="6">
    <source>
        <dbReference type="PROSITE-ProRule" id="PRU00169"/>
    </source>
</evidence>
<dbReference type="Gene3D" id="3.40.50.2300">
    <property type="match status" value="1"/>
</dbReference>
<feature type="modified residue" description="4-aspartylphosphate" evidence="6">
    <location>
        <position position="55"/>
    </location>
</feature>
<evidence type="ECO:0000256" key="3">
    <source>
        <dbReference type="ARBA" id="ARBA00023015"/>
    </source>
</evidence>
<keyword evidence="1 6" id="KW-0597">Phosphoprotein</keyword>
<organism evidence="10 11">
    <name type="scientific">Kineosporia succinea</name>
    <dbReference type="NCBI Taxonomy" id="84632"/>
    <lineage>
        <taxon>Bacteria</taxon>
        <taxon>Bacillati</taxon>
        <taxon>Actinomycetota</taxon>
        <taxon>Actinomycetes</taxon>
        <taxon>Kineosporiales</taxon>
        <taxon>Kineosporiaceae</taxon>
        <taxon>Kineosporia</taxon>
    </lineage>
</organism>
<dbReference type="GO" id="GO:0003677">
    <property type="term" value="F:DNA binding"/>
    <property type="evidence" value="ECO:0007669"/>
    <property type="project" value="UniProtKB-KW"/>
</dbReference>
<feature type="domain" description="OmpR/PhoB-type" evidence="9">
    <location>
        <begin position="122"/>
        <end position="217"/>
    </location>
</feature>
<dbReference type="EMBL" id="JAUSQZ010000001">
    <property type="protein sequence ID" value="MDP9830280.1"/>
    <property type="molecule type" value="Genomic_DNA"/>
</dbReference>
<dbReference type="PROSITE" id="PS51755">
    <property type="entry name" value="OMPR_PHOB"/>
    <property type="match status" value="1"/>
</dbReference>
<dbReference type="Gene3D" id="1.10.10.10">
    <property type="entry name" value="Winged helix-like DNA-binding domain superfamily/Winged helix DNA-binding domain"/>
    <property type="match status" value="1"/>
</dbReference>
<comment type="caution">
    <text evidence="10">The sequence shown here is derived from an EMBL/GenBank/DDBJ whole genome shotgun (WGS) entry which is preliminary data.</text>
</comment>
<evidence type="ECO:0000256" key="2">
    <source>
        <dbReference type="ARBA" id="ARBA00023012"/>
    </source>
</evidence>
<evidence type="ECO:0000256" key="1">
    <source>
        <dbReference type="ARBA" id="ARBA00022553"/>
    </source>
</evidence>
<dbReference type="InterPro" id="IPR001867">
    <property type="entry name" value="OmpR/PhoB-type_DNA-bd"/>
</dbReference>
<sequence length="218" mass="24113">MHRSPDVLFVAPEPGAQACLATDLRVGGYQVTLATTGADAVRVMVEKPISLIVVDTDTTGLRALAPRTFAHRPPVLCLTPCDRLADLIPVLGTRIEDYVTKPCRGAELLARVQVTLRDTTPRNVLRTGDLLLDEATSSAWRGDRALDVTPAELRLLRFMMINAGQVLSKEQLAWHVWGEFRESNTVERLVSRLRGKVDDQQPCRISTHRGFGYRLSSA</sequence>
<feature type="domain" description="Response regulatory" evidence="8">
    <location>
        <begin position="6"/>
        <end position="116"/>
    </location>
</feature>
<keyword evidence="3" id="KW-0805">Transcription regulation</keyword>
<keyword evidence="4 7" id="KW-0238">DNA-binding</keyword>
<evidence type="ECO:0000259" key="9">
    <source>
        <dbReference type="PROSITE" id="PS51755"/>
    </source>
</evidence>
<protein>
    <submittedName>
        <fullName evidence="10">DNA-binding response OmpR family regulator</fullName>
    </submittedName>
</protein>
<dbReference type="InterPro" id="IPR011006">
    <property type="entry name" value="CheY-like_superfamily"/>
</dbReference>
<name>A0ABT9PDP1_9ACTN</name>
<evidence type="ECO:0000256" key="4">
    <source>
        <dbReference type="ARBA" id="ARBA00023125"/>
    </source>
</evidence>
<dbReference type="InterPro" id="IPR001789">
    <property type="entry name" value="Sig_transdc_resp-reg_receiver"/>
</dbReference>
<dbReference type="SUPFAM" id="SSF46894">
    <property type="entry name" value="C-terminal effector domain of the bipartite response regulators"/>
    <property type="match status" value="1"/>
</dbReference>
<keyword evidence="11" id="KW-1185">Reference proteome</keyword>
<reference evidence="10 11" key="1">
    <citation type="submission" date="2023-07" db="EMBL/GenBank/DDBJ databases">
        <title>Sequencing the genomes of 1000 actinobacteria strains.</title>
        <authorList>
            <person name="Klenk H.-P."/>
        </authorList>
    </citation>
    <scope>NUCLEOTIDE SEQUENCE [LARGE SCALE GENOMIC DNA]</scope>
    <source>
        <strain evidence="10 11">DSM 44388</strain>
    </source>
</reference>
<accession>A0ABT9PDP1</accession>
<proteinExistence type="predicted"/>
<dbReference type="SMART" id="SM00862">
    <property type="entry name" value="Trans_reg_C"/>
    <property type="match status" value="1"/>
</dbReference>
<dbReference type="InterPro" id="IPR016032">
    <property type="entry name" value="Sig_transdc_resp-reg_C-effctor"/>
</dbReference>
<evidence type="ECO:0000313" key="10">
    <source>
        <dbReference type="EMBL" id="MDP9830280.1"/>
    </source>
</evidence>
<dbReference type="Proteomes" id="UP001235712">
    <property type="component" value="Unassembled WGS sequence"/>
</dbReference>
<dbReference type="RefSeq" id="WP_307249308.1">
    <property type="nucleotide sequence ID" value="NZ_JAUSQZ010000001.1"/>
</dbReference>
<dbReference type="PROSITE" id="PS50110">
    <property type="entry name" value="RESPONSE_REGULATORY"/>
    <property type="match status" value="1"/>
</dbReference>
<dbReference type="PANTHER" id="PTHR48111">
    <property type="entry name" value="REGULATOR OF RPOS"/>
    <property type="match status" value="1"/>
</dbReference>
<dbReference type="SUPFAM" id="SSF52172">
    <property type="entry name" value="CheY-like"/>
    <property type="match status" value="1"/>
</dbReference>
<evidence type="ECO:0000313" key="11">
    <source>
        <dbReference type="Proteomes" id="UP001235712"/>
    </source>
</evidence>
<evidence type="ECO:0000259" key="8">
    <source>
        <dbReference type="PROSITE" id="PS50110"/>
    </source>
</evidence>
<keyword evidence="5" id="KW-0804">Transcription</keyword>
<dbReference type="Pfam" id="PF00486">
    <property type="entry name" value="Trans_reg_C"/>
    <property type="match status" value="1"/>
</dbReference>
<feature type="DNA-binding region" description="OmpR/PhoB-type" evidence="7">
    <location>
        <begin position="122"/>
        <end position="217"/>
    </location>
</feature>
<dbReference type="CDD" id="cd00383">
    <property type="entry name" value="trans_reg_C"/>
    <property type="match status" value="1"/>
</dbReference>
<evidence type="ECO:0000256" key="7">
    <source>
        <dbReference type="PROSITE-ProRule" id="PRU01091"/>
    </source>
</evidence>
<dbReference type="PANTHER" id="PTHR48111:SF1">
    <property type="entry name" value="TWO-COMPONENT RESPONSE REGULATOR ORR33"/>
    <property type="match status" value="1"/>
</dbReference>
<gene>
    <name evidence="10" type="ORF">J2S57_006029</name>
</gene>
<keyword evidence="2" id="KW-0902">Two-component regulatory system</keyword>
<evidence type="ECO:0000256" key="5">
    <source>
        <dbReference type="ARBA" id="ARBA00023163"/>
    </source>
</evidence>
<dbReference type="InterPro" id="IPR039420">
    <property type="entry name" value="WalR-like"/>
</dbReference>
<dbReference type="InterPro" id="IPR036388">
    <property type="entry name" value="WH-like_DNA-bd_sf"/>
</dbReference>